<dbReference type="Proteomes" id="UP000256780">
    <property type="component" value="Chromosome CBM2587_b"/>
</dbReference>
<organism evidence="1">
    <name type="scientific">Cupriavidus taiwanensis</name>
    <dbReference type="NCBI Taxonomy" id="164546"/>
    <lineage>
        <taxon>Bacteria</taxon>
        <taxon>Pseudomonadati</taxon>
        <taxon>Pseudomonadota</taxon>
        <taxon>Betaproteobacteria</taxon>
        <taxon>Burkholderiales</taxon>
        <taxon>Burkholderiaceae</taxon>
        <taxon>Cupriavidus</taxon>
    </lineage>
</organism>
<dbReference type="EMBL" id="OFSQ01000029">
    <property type="protein sequence ID" value="SOY57750.1"/>
    <property type="molecule type" value="Genomic_DNA"/>
</dbReference>
<reference evidence="1" key="1">
    <citation type="submission" date="2018-01" db="EMBL/GenBank/DDBJ databases">
        <authorList>
            <person name="Clerissi C."/>
        </authorList>
    </citation>
    <scope>NUCLEOTIDE SEQUENCE</scope>
    <source>
        <strain evidence="1">Cupriavidus sp. LMG 19464</strain>
    </source>
</reference>
<sequence length="57" mass="6478">MRMFRFFVTYLKPTKKRNILWPSCRTTDKPNASLTWPPGKDCCAPPISTASKSRASS</sequence>
<name>A0A375BXJ2_9BURK</name>
<dbReference type="AlphaFoldDB" id="A0A375BXJ2"/>
<protein>
    <submittedName>
        <fullName evidence="1">Uncharacterized protein</fullName>
    </submittedName>
</protein>
<comment type="caution">
    <text evidence="1">The sequence shown here is derived from an EMBL/GenBank/DDBJ whole genome shotgun (WGS) entry which is preliminary data.</text>
</comment>
<accession>A0A375BXJ2</accession>
<gene>
    <name evidence="1" type="ORF">CBM2587_B10121</name>
</gene>
<proteinExistence type="predicted"/>
<evidence type="ECO:0000313" key="1">
    <source>
        <dbReference type="EMBL" id="SOY57750.1"/>
    </source>
</evidence>